<proteinExistence type="predicted"/>
<name>A0A7R8YZ88_HERIL</name>
<reference evidence="1 2" key="1">
    <citation type="submission" date="2020-11" db="EMBL/GenBank/DDBJ databases">
        <authorList>
            <person name="Wallbank WR R."/>
            <person name="Pardo Diaz C."/>
            <person name="Kozak K."/>
            <person name="Martin S."/>
            <person name="Jiggins C."/>
            <person name="Moest M."/>
            <person name="Warren A I."/>
            <person name="Generalovic N T."/>
            <person name="Byers J.R.P. K."/>
            <person name="Montejo-Kovacevich G."/>
            <person name="Yen C E."/>
        </authorList>
    </citation>
    <scope>NUCLEOTIDE SEQUENCE [LARGE SCALE GENOMIC DNA]</scope>
</reference>
<dbReference type="InParanoid" id="A0A7R8YZ88"/>
<dbReference type="EMBL" id="LR899013">
    <property type="protein sequence ID" value="CAD7090979.1"/>
    <property type="molecule type" value="Genomic_DNA"/>
</dbReference>
<evidence type="ECO:0000313" key="1">
    <source>
        <dbReference type="EMBL" id="CAD7090979.1"/>
    </source>
</evidence>
<sequence length="104" mass="11811">MATVTLIFSMFANNSQQMYELSECVILDEMLVKFCRRSHMIHIHAKETCEYVYTGKGSDGVGLTAQDGKLLWHIHCVLRLTKPIEGSNRNVTTGNWFSSVELID</sequence>
<evidence type="ECO:0000313" key="2">
    <source>
        <dbReference type="Proteomes" id="UP000594454"/>
    </source>
</evidence>
<keyword evidence="2" id="KW-1185">Reference proteome</keyword>
<organism evidence="1 2">
    <name type="scientific">Hermetia illucens</name>
    <name type="common">Black soldier fly</name>
    <dbReference type="NCBI Taxonomy" id="343691"/>
    <lineage>
        <taxon>Eukaryota</taxon>
        <taxon>Metazoa</taxon>
        <taxon>Ecdysozoa</taxon>
        <taxon>Arthropoda</taxon>
        <taxon>Hexapoda</taxon>
        <taxon>Insecta</taxon>
        <taxon>Pterygota</taxon>
        <taxon>Neoptera</taxon>
        <taxon>Endopterygota</taxon>
        <taxon>Diptera</taxon>
        <taxon>Brachycera</taxon>
        <taxon>Stratiomyomorpha</taxon>
        <taxon>Stratiomyidae</taxon>
        <taxon>Hermetiinae</taxon>
        <taxon>Hermetia</taxon>
    </lineage>
</organism>
<gene>
    <name evidence="1" type="ORF">HERILL_LOCUS13432</name>
</gene>
<accession>A0A7R8YZ88</accession>
<protein>
    <submittedName>
        <fullName evidence="1">Uncharacterized protein</fullName>
    </submittedName>
</protein>
<dbReference type="AlphaFoldDB" id="A0A7R8YZ88"/>
<dbReference type="Proteomes" id="UP000594454">
    <property type="component" value="Chromosome 5"/>
</dbReference>